<dbReference type="GO" id="GO:0030414">
    <property type="term" value="F:peptidase inhibitor activity"/>
    <property type="evidence" value="ECO:0007669"/>
    <property type="project" value="InterPro"/>
</dbReference>
<organism evidence="5 6">
    <name type="scientific">Mucor circinelloides f. circinelloides (strain 1006PhL)</name>
    <name type="common">Mucormycosis agent</name>
    <name type="synonym">Calyptromyces circinelloides</name>
    <dbReference type="NCBI Taxonomy" id="1220926"/>
    <lineage>
        <taxon>Eukaryota</taxon>
        <taxon>Fungi</taxon>
        <taxon>Fungi incertae sedis</taxon>
        <taxon>Mucoromycota</taxon>
        <taxon>Mucoromycotina</taxon>
        <taxon>Mucoromycetes</taxon>
        <taxon>Mucorales</taxon>
        <taxon>Mucorineae</taxon>
        <taxon>Mucoraceae</taxon>
        <taxon>Mucor</taxon>
    </lineage>
</organism>
<proteinExistence type="predicted"/>
<evidence type="ECO:0000313" key="5">
    <source>
        <dbReference type="EMBL" id="EPB92656.1"/>
    </source>
</evidence>
<name>S2JQT4_MUCC1</name>
<evidence type="ECO:0000256" key="2">
    <source>
        <dbReference type="ARBA" id="ARBA00022525"/>
    </source>
</evidence>
<gene>
    <name evidence="5" type="ORF">HMPREF1544_00385</name>
</gene>
<protein>
    <recommendedName>
        <fullName evidence="4">Pacifastin domain-containing protein</fullName>
    </recommendedName>
</protein>
<evidence type="ECO:0000256" key="3">
    <source>
        <dbReference type="ARBA" id="ARBA00023157"/>
    </source>
</evidence>
<dbReference type="InterPro" id="IPR036201">
    <property type="entry name" value="Pacifastin_dom_sf"/>
</dbReference>
<dbReference type="SUPFAM" id="SSF57283">
    <property type="entry name" value="PMP inhibitors"/>
    <property type="match status" value="1"/>
</dbReference>
<dbReference type="VEuPathDB" id="FungiDB:HMPREF1544_00385"/>
<evidence type="ECO:0000313" key="6">
    <source>
        <dbReference type="Proteomes" id="UP000014254"/>
    </source>
</evidence>
<accession>S2JQT4</accession>
<dbReference type="Proteomes" id="UP000014254">
    <property type="component" value="Unassembled WGS sequence"/>
</dbReference>
<evidence type="ECO:0000259" key="4">
    <source>
        <dbReference type="PROSITE" id="PS51446"/>
    </source>
</evidence>
<reference evidence="6" key="1">
    <citation type="submission" date="2013-05" db="EMBL/GenBank/DDBJ databases">
        <title>The Genome sequence of Mucor circinelloides f. circinelloides 1006PhL.</title>
        <authorList>
            <consortium name="The Broad Institute Genomics Platform"/>
            <person name="Cuomo C."/>
            <person name="Earl A."/>
            <person name="Findley K."/>
            <person name="Lee S.C."/>
            <person name="Walker B."/>
            <person name="Young S."/>
            <person name="Zeng Q."/>
            <person name="Gargeya S."/>
            <person name="Fitzgerald M."/>
            <person name="Haas B."/>
            <person name="Abouelleil A."/>
            <person name="Allen A.W."/>
            <person name="Alvarado L."/>
            <person name="Arachchi H.M."/>
            <person name="Berlin A.M."/>
            <person name="Chapman S.B."/>
            <person name="Gainer-Dewar J."/>
            <person name="Goldberg J."/>
            <person name="Griggs A."/>
            <person name="Gujja S."/>
            <person name="Hansen M."/>
            <person name="Howarth C."/>
            <person name="Imamovic A."/>
            <person name="Ireland A."/>
            <person name="Larimer J."/>
            <person name="McCowan C."/>
            <person name="Murphy C."/>
            <person name="Pearson M."/>
            <person name="Poon T.W."/>
            <person name="Priest M."/>
            <person name="Roberts A."/>
            <person name="Saif S."/>
            <person name="Shea T."/>
            <person name="Sisk P."/>
            <person name="Sykes S."/>
            <person name="Wortman J."/>
            <person name="Nusbaum C."/>
            <person name="Birren B."/>
        </authorList>
    </citation>
    <scope>NUCLEOTIDE SEQUENCE [LARGE SCALE GENOMIC DNA]</scope>
    <source>
        <strain evidence="6">1006PhL</strain>
    </source>
</reference>
<feature type="domain" description="Pacifastin" evidence="4">
    <location>
        <begin position="33"/>
        <end position="66"/>
    </location>
</feature>
<evidence type="ECO:0000256" key="1">
    <source>
        <dbReference type="ARBA" id="ARBA00004613"/>
    </source>
</evidence>
<dbReference type="OrthoDB" id="7700949at2759"/>
<dbReference type="Pfam" id="PF05375">
    <property type="entry name" value="Pacifastin_I"/>
    <property type="match status" value="1"/>
</dbReference>
<keyword evidence="2" id="KW-0964">Secreted</keyword>
<dbReference type="InParanoid" id="S2JQT4"/>
<dbReference type="InterPro" id="IPR008037">
    <property type="entry name" value="Pacifastin_dom"/>
</dbReference>
<dbReference type="GO" id="GO:0005576">
    <property type="term" value="C:extracellular region"/>
    <property type="evidence" value="ECO:0007669"/>
    <property type="project" value="UniProtKB-SubCell"/>
</dbReference>
<keyword evidence="3" id="KW-1015">Disulfide bond</keyword>
<dbReference type="EMBL" id="KE123898">
    <property type="protein sequence ID" value="EPB92656.1"/>
    <property type="molecule type" value="Genomic_DNA"/>
</dbReference>
<dbReference type="PROSITE" id="PS51446">
    <property type="entry name" value="PACIFASTIN"/>
    <property type="match status" value="1"/>
</dbReference>
<dbReference type="AlphaFoldDB" id="S2JQT4"/>
<keyword evidence="6" id="KW-1185">Reference proteome</keyword>
<comment type="subcellular location">
    <subcellularLocation>
        <location evidence="1">Secreted</location>
    </subcellularLocation>
</comment>
<sequence>MENTNTLRHCHIMSREALLTAQSSCDSVNKLASVVCEPNSKYLEDCNLCLCSPDGTTTACSTLRCS</sequence>